<reference evidence="1 2" key="1">
    <citation type="submission" date="2024-02" db="EMBL/GenBank/DDBJ databases">
        <title>Genome analysis and characterization of Microbaculum marinisediminis sp. nov., isolated from marine sediment.</title>
        <authorList>
            <person name="Du Z.-J."/>
            <person name="Ye Y.-Q."/>
            <person name="Zhang Z.-R."/>
            <person name="Yuan S.-M."/>
            <person name="Zhang X.-Y."/>
        </authorList>
    </citation>
    <scope>NUCLEOTIDE SEQUENCE [LARGE SCALE GENOMIC DNA]</scope>
    <source>
        <strain evidence="1 2">SDUM1044001</strain>
    </source>
</reference>
<organism evidence="1 2">
    <name type="scientific">Microbaculum marinum</name>
    <dbReference type="NCBI Taxonomy" id="1764581"/>
    <lineage>
        <taxon>Bacteria</taxon>
        <taxon>Pseudomonadati</taxon>
        <taxon>Pseudomonadota</taxon>
        <taxon>Alphaproteobacteria</taxon>
        <taxon>Hyphomicrobiales</taxon>
        <taxon>Tepidamorphaceae</taxon>
        <taxon>Microbaculum</taxon>
    </lineage>
</organism>
<dbReference type="Proteomes" id="UP001378188">
    <property type="component" value="Unassembled WGS sequence"/>
</dbReference>
<proteinExistence type="predicted"/>
<gene>
    <name evidence="1" type="ORF">V3328_07125</name>
</gene>
<comment type="caution">
    <text evidence="1">The sequence shown here is derived from an EMBL/GenBank/DDBJ whole genome shotgun (WGS) entry which is preliminary data.</text>
</comment>
<dbReference type="RefSeq" id="WP_340328942.1">
    <property type="nucleotide sequence ID" value="NZ_JAZHOF010000003.1"/>
</dbReference>
<evidence type="ECO:0000313" key="2">
    <source>
        <dbReference type="Proteomes" id="UP001378188"/>
    </source>
</evidence>
<keyword evidence="2" id="KW-1185">Reference proteome</keyword>
<dbReference type="AlphaFoldDB" id="A0AAW9RPB4"/>
<dbReference type="EMBL" id="JAZHOF010000003">
    <property type="protein sequence ID" value="MEJ8571239.1"/>
    <property type="molecule type" value="Genomic_DNA"/>
</dbReference>
<evidence type="ECO:0000313" key="1">
    <source>
        <dbReference type="EMBL" id="MEJ8571239.1"/>
    </source>
</evidence>
<sequence>MSRHPIRVGDRAGWIVVKAMGNSARALHHPATHQAVCTGIGTVPKDHVLAVGDRSFQVLKSWDEAKRRRPVTEEDRRFYNSQAGKFTHMHLVEITGAVPAAE</sequence>
<accession>A0AAW9RPB4</accession>
<protein>
    <submittedName>
        <fullName evidence="1">Uncharacterized protein</fullName>
    </submittedName>
</protein>
<name>A0AAW9RPB4_9HYPH</name>